<evidence type="ECO:0000313" key="2">
    <source>
        <dbReference type="EMBL" id="CAG8623451.1"/>
    </source>
</evidence>
<dbReference type="InterPro" id="IPR001245">
    <property type="entry name" value="Ser-Thr/Tyr_kinase_cat_dom"/>
</dbReference>
<comment type="caution">
    <text evidence="2">The sequence shown here is derived from an EMBL/GenBank/DDBJ whole genome shotgun (WGS) entry which is preliminary data.</text>
</comment>
<accession>A0A9N9D338</accession>
<dbReference type="PANTHER" id="PTHR23257:SF963">
    <property type="entry name" value="AT08303P"/>
    <property type="match status" value="1"/>
</dbReference>
<reference evidence="2" key="1">
    <citation type="submission" date="2021-06" db="EMBL/GenBank/DDBJ databases">
        <authorList>
            <person name="Kallberg Y."/>
            <person name="Tangrot J."/>
            <person name="Rosling A."/>
        </authorList>
    </citation>
    <scope>NUCLEOTIDE SEQUENCE</scope>
    <source>
        <strain evidence="2">FL130A</strain>
    </source>
</reference>
<feature type="domain" description="Protein kinase" evidence="1">
    <location>
        <begin position="1"/>
        <end position="199"/>
    </location>
</feature>
<dbReference type="GO" id="GO:0004672">
    <property type="term" value="F:protein kinase activity"/>
    <property type="evidence" value="ECO:0007669"/>
    <property type="project" value="InterPro"/>
</dbReference>
<dbReference type="Proteomes" id="UP000789508">
    <property type="component" value="Unassembled WGS sequence"/>
</dbReference>
<dbReference type="SUPFAM" id="SSF56112">
    <property type="entry name" value="Protein kinase-like (PK-like)"/>
    <property type="match status" value="1"/>
</dbReference>
<dbReference type="InterPro" id="IPR050167">
    <property type="entry name" value="Ser_Thr_protein_kinase"/>
</dbReference>
<evidence type="ECO:0000259" key="1">
    <source>
        <dbReference type="PROSITE" id="PS50011"/>
    </source>
</evidence>
<proteinExistence type="predicted"/>
<feature type="non-terminal residue" evidence="2">
    <location>
        <position position="199"/>
    </location>
</feature>
<dbReference type="PANTHER" id="PTHR23257">
    <property type="entry name" value="SERINE-THREONINE PROTEIN KINASE"/>
    <property type="match status" value="1"/>
</dbReference>
<gene>
    <name evidence="2" type="ORF">ALEPTO_LOCUS9064</name>
</gene>
<evidence type="ECO:0000313" key="3">
    <source>
        <dbReference type="Proteomes" id="UP000789508"/>
    </source>
</evidence>
<dbReference type="GO" id="GO:0007165">
    <property type="term" value="P:signal transduction"/>
    <property type="evidence" value="ECO:0007669"/>
    <property type="project" value="TreeGrafter"/>
</dbReference>
<dbReference type="Gene3D" id="1.10.510.10">
    <property type="entry name" value="Transferase(Phosphotransferase) domain 1"/>
    <property type="match status" value="2"/>
</dbReference>
<dbReference type="GO" id="GO:0005524">
    <property type="term" value="F:ATP binding"/>
    <property type="evidence" value="ECO:0007669"/>
    <property type="project" value="InterPro"/>
</dbReference>
<organism evidence="2 3">
    <name type="scientific">Ambispora leptoticha</name>
    <dbReference type="NCBI Taxonomy" id="144679"/>
    <lineage>
        <taxon>Eukaryota</taxon>
        <taxon>Fungi</taxon>
        <taxon>Fungi incertae sedis</taxon>
        <taxon>Mucoromycota</taxon>
        <taxon>Glomeromycotina</taxon>
        <taxon>Glomeromycetes</taxon>
        <taxon>Archaeosporales</taxon>
        <taxon>Ambisporaceae</taxon>
        <taxon>Ambispora</taxon>
    </lineage>
</organism>
<dbReference type="OrthoDB" id="10261027at2759"/>
<dbReference type="InterPro" id="IPR011009">
    <property type="entry name" value="Kinase-like_dom_sf"/>
</dbReference>
<dbReference type="PROSITE" id="PS50011">
    <property type="entry name" value="PROTEIN_KINASE_DOM"/>
    <property type="match status" value="1"/>
</dbReference>
<name>A0A9N9D338_9GLOM</name>
<dbReference type="InterPro" id="IPR000719">
    <property type="entry name" value="Prot_kinase_dom"/>
</dbReference>
<sequence length="199" mass="22649">LKAYCDIGSKNPSFLKCYGISKHPNSEDYIIVLEYAAMGSLRQNLRSVAEIEWKDKLNLLQCIASDLQIIHSHNLIHRDLHSGNILLNSLKSAYIADLGLSITANIESKTKCWSKEPEKRPTAKEIVDIFAEWQNNENILSELTESDRKLQSIKNEDIQAYIESNNEDIQAYIESNNEVIEAYIKSNNENNFTSPTSNE</sequence>
<dbReference type="GO" id="GO:0005737">
    <property type="term" value="C:cytoplasm"/>
    <property type="evidence" value="ECO:0007669"/>
    <property type="project" value="TreeGrafter"/>
</dbReference>
<dbReference type="Pfam" id="PF07714">
    <property type="entry name" value="PK_Tyr_Ser-Thr"/>
    <property type="match status" value="1"/>
</dbReference>
<keyword evidence="3" id="KW-1185">Reference proteome</keyword>
<dbReference type="AlphaFoldDB" id="A0A9N9D338"/>
<dbReference type="EMBL" id="CAJVPS010006262">
    <property type="protein sequence ID" value="CAG8623451.1"/>
    <property type="molecule type" value="Genomic_DNA"/>
</dbReference>
<protein>
    <submittedName>
        <fullName evidence="2">1960_t:CDS:1</fullName>
    </submittedName>
</protein>